<accession>A0A9J6CSL9</accession>
<keyword evidence="3 9" id="KW-0158">Chromosome</keyword>
<dbReference type="Gene3D" id="1.20.58.730">
    <property type="match status" value="1"/>
</dbReference>
<keyword evidence="8 9" id="KW-0137">Centromere</keyword>
<name>A0A9J6CSL9_POLVA</name>
<evidence type="ECO:0000256" key="9">
    <source>
        <dbReference type="RuleBase" id="RU369076"/>
    </source>
</evidence>
<evidence type="ECO:0000256" key="4">
    <source>
        <dbReference type="ARBA" id="ARBA00022618"/>
    </source>
</evidence>
<dbReference type="Gene3D" id="1.10.287.1880">
    <property type="match status" value="1"/>
</dbReference>
<dbReference type="OrthoDB" id="5556307at2759"/>
<keyword evidence="7 9" id="KW-0131">Cell cycle</keyword>
<dbReference type="Pfam" id="PF09817">
    <property type="entry name" value="Zwilch"/>
    <property type="match status" value="1"/>
</dbReference>
<evidence type="ECO:0000256" key="1">
    <source>
        <dbReference type="ARBA" id="ARBA00004629"/>
    </source>
</evidence>
<dbReference type="GO" id="GO:0034501">
    <property type="term" value="P:protein localization to kinetochore"/>
    <property type="evidence" value="ECO:0007669"/>
    <property type="project" value="UniProtKB-UniRule"/>
</dbReference>
<dbReference type="GO" id="GO:1990423">
    <property type="term" value="C:RZZ complex"/>
    <property type="evidence" value="ECO:0007669"/>
    <property type="project" value="UniProtKB-UniRule"/>
</dbReference>
<evidence type="ECO:0000256" key="5">
    <source>
        <dbReference type="ARBA" id="ARBA00022776"/>
    </source>
</evidence>
<keyword evidence="5 9" id="KW-0498">Mitosis</keyword>
<evidence type="ECO:0000313" key="10">
    <source>
        <dbReference type="EMBL" id="KAG5684863.1"/>
    </source>
</evidence>
<keyword evidence="6 9" id="KW-0995">Kinetochore</keyword>
<comment type="subunit">
    <text evidence="9">Component of the RZZ complex.</text>
</comment>
<comment type="function">
    <text evidence="9">Essential component of the mitotic checkpoint, which prevents cells from prematurely exiting mitosis. Required for the assembly of the dynein-dynactin and MAD1-MAD2 complexes onto kinetochores. Its function related to the spindle assembly machinery is proposed to depend on its association in the mitotic RZZ complex.</text>
</comment>
<evidence type="ECO:0000256" key="2">
    <source>
        <dbReference type="ARBA" id="ARBA00009062"/>
    </source>
</evidence>
<evidence type="ECO:0000313" key="11">
    <source>
        <dbReference type="Proteomes" id="UP001107558"/>
    </source>
</evidence>
<dbReference type="GO" id="GO:0051301">
    <property type="term" value="P:cell division"/>
    <property type="evidence" value="ECO:0007669"/>
    <property type="project" value="UniProtKB-UniRule"/>
</dbReference>
<dbReference type="EMBL" id="JADBJN010000001">
    <property type="protein sequence ID" value="KAG5684863.1"/>
    <property type="molecule type" value="Genomic_DNA"/>
</dbReference>
<dbReference type="Proteomes" id="UP001107558">
    <property type="component" value="Chromosome 1"/>
</dbReference>
<protein>
    <recommendedName>
        <fullName evidence="9">Protein zwilch</fullName>
    </recommendedName>
</protein>
<proteinExistence type="inferred from homology"/>
<gene>
    <name evidence="10" type="ORF">PVAND_014073</name>
</gene>
<sequence>MSHLTNIYAFLRNNYSNVDIYFNKPLSYIKTITGISNQKIILIYKEDKSKLSLLCSSPKSDAEEKSSDNFSNLNITGSPLRDDNSIDNLINTSIANKLFITKPWNDSEECYTGINIELAQEILSNIANEKFPNGTHGWIFILCGDCSDKSFLLSLYKGNERQFTRGIAKYHGIIKSDEKSMKYLLERHGSLSKTEIDIESIFEINSDLSLRFFNKLSEDASSLNHINKSSDITLYQQIEIGKSHVLCESLWDEIKLLYMIKNDIATAKNNNNSDCSMIDLNYNYGMRTFEKLQESVNNILINVVLSNDIDEEQVDLHLESVLKRAITRPLIDMTDQLWQVLKNASSYLDLKKILTFVFQISSRSCIVNIPTNNNRLSEFIRELSQQRLAVPNLTSTEPLELLLEIGLEKVMKDYEFIYSESKICNLKEIAIGKKPEKKGEEKNITTIRKSLAPNVDLTQNARKTLLRNLDSQESTKDDDYGFYNSRFNEKEADTCISKLAQAHIAIEHILMIQNNLNLEHDYTLFAKKFLENPLMSFEEHQKKKFDRLDVPITDKKVINLVEGLIPNSQKIKIKSEQKYKTFENTFYFNIEQIVPILERKEKEGEIVNKKGDTFHSITYTDIISKF</sequence>
<comment type="subcellular location">
    <subcellularLocation>
        <location evidence="1 9">Chromosome</location>
        <location evidence="1 9">Centromere</location>
        <location evidence="1 9">Kinetochore</location>
    </subcellularLocation>
</comment>
<reference evidence="10" key="1">
    <citation type="submission" date="2021-03" db="EMBL/GenBank/DDBJ databases">
        <title>Chromosome level genome of the anhydrobiotic midge Polypedilum vanderplanki.</title>
        <authorList>
            <person name="Yoshida Y."/>
            <person name="Kikawada T."/>
            <person name="Gusev O."/>
        </authorList>
    </citation>
    <scope>NUCLEOTIDE SEQUENCE</scope>
    <source>
        <strain evidence="10">NIAS01</strain>
        <tissue evidence="10">Whole body or cell culture</tissue>
    </source>
</reference>
<evidence type="ECO:0000256" key="3">
    <source>
        <dbReference type="ARBA" id="ARBA00022454"/>
    </source>
</evidence>
<evidence type="ECO:0000256" key="8">
    <source>
        <dbReference type="ARBA" id="ARBA00023328"/>
    </source>
</evidence>
<organism evidence="10 11">
    <name type="scientific">Polypedilum vanderplanki</name>
    <name type="common">Sleeping chironomid midge</name>
    <dbReference type="NCBI Taxonomy" id="319348"/>
    <lineage>
        <taxon>Eukaryota</taxon>
        <taxon>Metazoa</taxon>
        <taxon>Ecdysozoa</taxon>
        <taxon>Arthropoda</taxon>
        <taxon>Hexapoda</taxon>
        <taxon>Insecta</taxon>
        <taxon>Pterygota</taxon>
        <taxon>Neoptera</taxon>
        <taxon>Endopterygota</taxon>
        <taxon>Diptera</taxon>
        <taxon>Nematocera</taxon>
        <taxon>Chironomoidea</taxon>
        <taxon>Chironomidae</taxon>
        <taxon>Chironominae</taxon>
        <taxon>Polypedilum</taxon>
        <taxon>Polypedilum</taxon>
    </lineage>
</organism>
<dbReference type="InterPro" id="IPR018630">
    <property type="entry name" value="Zwilch"/>
</dbReference>
<dbReference type="GO" id="GO:0007094">
    <property type="term" value="P:mitotic spindle assembly checkpoint signaling"/>
    <property type="evidence" value="ECO:0007669"/>
    <property type="project" value="UniProtKB-UniRule"/>
</dbReference>
<comment type="caution">
    <text evidence="10">The sequence shown here is derived from an EMBL/GenBank/DDBJ whole genome shotgun (WGS) entry which is preliminary data.</text>
</comment>
<keyword evidence="11" id="KW-1185">Reference proteome</keyword>
<dbReference type="PANTHER" id="PTHR15995">
    <property type="entry name" value="PROTEIN ZWILCH HOMOLOG"/>
    <property type="match status" value="1"/>
</dbReference>
<dbReference type="AlphaFoldDB" id="A0A9J6CSL9"/>
<evidence type="ECO:0000256" key="7">
    <source>
        <dbReference type="ARBA" id="ARBA00023306"/>
    </source>
</evidence>
<evidence type="ECO:0000256" key="6">
    <source>
        <dbReference type="ARBA" id="ARBA00022838"/>
    </source>
</evidence>
<dbReference type="PANTHER" id="PTHR15995:SF1">
    <property type="entry name" value="PROTEIN ZWILCH HOMOLOG"/>
    <property type="match status" value="1"/>
</dbReference>
<comment type="similarity">
    <text evidence="2 9">Belongs to the ZWILCH family.</text>
</comment>
<keyword evidence="4 9" id="KW-0132">Cell division</keyword>